<dbReference type="InterPro" id="IPR020568">
    <property type="entry name" value="Ribosomal_Su5_D2-typ_SF"/>
</dbReference>
<comment type="function">
    <text evidence="6">RNaseP catalyzes the removal of the 5'-leader sequence from pre-tRNA to produce the mature 5'-terminus. It can also cleave other RNA substrates such as 4.5S RNA. The protein component plays an auxiliary but essential role in vivo by binding to the 5'-leader sequence and broadening the substrate specificity of the ribozyme.</text>
</comment>
<evidence type="ECO:0000313" key="8">
    <source>
        <dbReference type="EMBL" id="MST99551.1"/>
    </source>
</evidence>
<reference evidence="8 9" key="1">
    <citation type="submission" date="2019-08" db="EMBL/GenBank/DDBJ databases">
        <title>In-depth cultivation of the pig gut microbiome towards novel bacterial diversity and tailored functional studies.</title>
        <authorList>
            <person name="Wylensek D."/>
            <person name="Hitch T.C.A."/>
            <person name="Clavel T."/>
        </authorList>
    </citation>
    <scope>NUCLEOTIDE SEQUENCE [LARGE SCALE GENOMIC DNA]</scope>
    <source>
        <strain evidence="8 9">BBE-744-WT-12</strain>
    </source>
</reference>
<dbReference type="Proteomes" id="UP000435649">
    <property type="component" value="Unassembled WGS sequence"/>
</dbReference>
<comment type="catalytic activity">
    <reaction evidence="6">
        <text>Endonucleolytic cleavage of RNA, removing 5'-extranucleotides from tRNA precursor.</text>
        <dbReference type="EC" id="3.1.26.5"/>
    </reaction>
</comment>
<keyword evidence="9" id="KW-1185">Reference proteome</keyword>
<evidence type="ECO:0000256" key="4">
    <source>
        <dbReference type="ARBA" id="ARBA00022801"/>
    </source>
</evidence>
<dbReference type="PANTHER" id="PTHR33992:SF1">
    <property type="entry name" value="RIBONUCLEASE P PROTEIN COMPONENT"/>
    <property type="match status" value="1"/>
</dbReference>
<accession>A0A844GAK1</accession>
<keyword evidence="5 6" id="KW-0694">RNA-binding</keyword>
<dbReference type="NCBIfam" id="TIGR00188">
    <property type="entry name" value="rnpA"/>
    <property type="match status" value="1"/>
</dbReference>
<comment type="caution">
    <text evidence="8">The sequence shown here is derived from an EMBL/GenBank/DDBJ whole genome shotgun (WGS) entry which is preliminary data.</text>
</comment>
<dbReference type="Pfam" id="PF00825">
    <property type="entry name" value="Ribonuclease_P"/>
    <property type="match status" value="1"/>
</dbReference>
<comment type="similarity">
    <text evidence="6">Belongs to the RnpA family.</text>
</comment>
<dbReference type="GO" id="GO:0000049">
    <property type="term" value="F:tRNA binding"/>
    <property type="evidence" value="ECO:0007669"/>
    <property type="project" value="UniProtKB-UniRule"/>
</dbReference>
<keyword evidence="4 6" id="KW-0378">Hydrolase</keyword>
<dbReference type="HAMAP" id="MF_00227">
    <property type="entry name" value="RNase_P"/>
    <property type="match status" value="1"/>
</dbReference>
<evidence type="ECO:0000256" key="1">
    <source>
        <dbReference type="ARBA" id="ARBA00022694"/>
    </source>
</evidence>
<dbReference type="Gene3D" id="3.30.230.10">
    <property type="match status" value="1"/>
</dbReference>
<dbReference type="GO" id="GO:0001682">
    <property type="term" value="P:tRNA 5'-leader removal"/>
    <property type="evidence" value="ECO:0007669"/>
    <property type="project" value="UniProtKB-UniRule"/>
</dbReference>
<dbReference type="EMBL" id="VUNS01000041">
    <property type="protein sequence ID" value="MST99551.1"/>
    <property type="molecule type" value="Genomic_DNA"/>
</dbReference>
<keyword evidence="2 6" id="KW-0540">Nuclease</keyword>
<proteinExistence type="inferred from homology"/>
<comment type="subunit">
    <text evidence="6">Consists of a catalytic RNA component (M1 or rnpB) and a protein subunit.</text>
</comment>
<evidence type="ECO:0000256" key="3">
    <source>
        <dbReference type="ARBA" id="ARBA00022759"/>
    </source>
</evidence>
<dbReference type="InterPro" id="IPR014721">
    <property type="entry name" value="Ribsml_uS5_D2-typ_fold_subgr"/>
</dbReference>
<dbReference type="GO" id="GO:0042781">
    <property type="term" value="F:3'-tRNA processing endoribonuclease activity"/>
    <property type="evidence" value="ECO:0007669"/>
    <property type="project" value="TreeGrafter"/>
</dbReference>
<dbReference type="SUPFAM" id="SSF54211">
    <property type="entry name" value="Ribosomal protein S5 domain 2-like"/>
    <property type="match status" value="1"/>
</dbReference>
<evidence type="ECO:0000313" key="9">
    <source>
        <dbReference type="Proteomes" id="UP000435649"/>
    </source>
</evidence>
<evidence type="ECO:0000256" key="7">
    <source>
        <dbReference type="NCBIfam" id="TIGR00188"/>
    </source>
</evidence>
<keyword evidence="1 6" id="KW-0819">tRNA processing</keyword>
<dbReference type="GO" id="GO:0004526">
    <property type="term" value="F:ribonuclease P activity"/>
    <property type="evidence" value="ECO:0007669"/>
    <property type="project" value="UniProtKB-UniRule"/>
</dbReference>
<dbReference type="PANTHER" id="PTHR33992">
    <property type="entry name" value="RIBONUCLEASE P PROTEIN COMPONENT"/>
    <property type="match status" value="1"/>
</dbReference>
<dbReference type="AlphaFoldDB" id="A0A844GAK1"/>
<dbReference type="InterPro" id="IPR000100">
    <property type="entry name" value="RNase_P"/>
</dbReference>
<name>A0A844GAK1_9BACT</name>
<gene>
    <name evidence="6 8" type="primary">rnpA</name>
    <name evidence="8" type="ORF">FYJ85_21210</name>
</gene>
<dbReference type="EC" id="3.1.26.5" evidence="6 7"/>
<evidence type="ECO:0000256" key="5">
    <source>
        <dbReference type="ARBA" id="ARBA00022884"/>
    </source>
</evidence>
<sequence length="128" mass="14484">MGIVKRTLVKADKIRFKSEFDQIRRNGTKLVGSRMLAVYAPAPDGKLRCGVVCGKKYSLLAVKRNRARRLCWESFRLLKDRLEVCHLLLIPRRRMEEAKRPEVTRELAGLLAKAGLLPAVVADSPPEC</sequence>
<organism evidence="8 9">
    <name type="scientific">Victivallis lenta</name>
    <dbReference type="NCBI Taxonomy" id="2606640"/>
    <lineage>
        <taxon>Bacteria</taxon>
        <taxon>Pseudomonadati</taxon>
        <taxon>Lentisphaerota</taxon>
        <taxon>Lentisphaeria</taxon>
        <taxon>Victivallales</taxon>
        <taxon>Victivallaceae</taxon>
        <taxon>Victivallis</taxon>
    </lineage>
</organism>
<evidence type="ECO:0000256" key="6">
    <source>
        <dbReference type="HAMAP-Rule" id="MF_00227"/>
    </source>
</evidence>
<keyword evidence="3 6" id="KW-0255">Endonuclease</keyword>
<evidence type="ECO:0000256" key="2">
    <source>
        <dbReference type="ARBA" id="ARBA00022722"/>
    </source>
</evidence>
<protein>
    <recommendedName>
        <fullName evidence="6 7">Ribonuclease P protein component</fullName>
        <shortName evidence="6">RNase P protein</shortName>
        <shortName evidence="6">RNaseP protein</shortName>
        <ecNumber evidence="6 7">3.1.26.5</ecNumber>
    </recommendedName>
    <alternativeName>
        <fullName evidence="6">Protein C5</fullName>
    </alternativeName>
</protein>
<dbReference type="GO" id="GO:0030677">
    <property type="term" value="C:ribonuclease P complex"/>
    <property type="evidence" value="ECO:0007669"/>
    <property type="project" value="TreeGrafter"/>
</dbReference>